<dbReference type="RefSeq" id="WP_204697281.1">
    <property type="nucleotide sequence ID" value="NZ_JAFBEC010000005.1"/>
</dbReference>
<evidence type="ECO:0000259" key="4">
    <source>
        <dbReference type="Pfam" id="PF17853"/>
    </source>
</evidence>
<dbReference type="Pfam" id="PF05651">
    <property type="entry name" value="Diacid_rec"/>
    <property type="match status" value="1"/>
</dbReference>
<name>A0ABS2PC36_9BACL</name>
<accession>A0ABS2PC36</accession>
<evidence type="ECO:0000259" key="2">
    <source>
        <dbReference type="Pfam" id="PF05651"/>
    </source>
</evidence>
<feature type="domain" description="PucR C-terminal helix-turn-helix" evidence="3">
    <location>
        <begin position="325"/>
        <end position="381"/>
    </location>
</feature>
<evidence type="ECO:0000313" key="5">
    <source>
        <dbReference type="EMBL" id="MBM7632847.1"/>
    </source>
</evidence>
<dbReference type="InterPro" id="IPR042070">
    <property type="entry name" value="PucR_C-HTH_sf"/>
</dbReference>
<feature type="domain" description="Putative sugar diacid recognition" evidence="2">
    <location>
        <begin position="3"/>
        <end position="133"/>
    </location>
</feature>
<gene>
    <name evidence="5" type="ORF">JOD17_001941</name>
</gene>
<reference evidence="5 6" key="1">
    <citation type="submission" date="2021-01" db="EMBL/GenBank/DDBJ databases">
        <title>Genomic Encyclopedia of Type Strains, Phase IV (KMG-IV): sequencing the most valuable type-strain genomes for metagenomic binning, comparative biology and taxonomic classification.</title>
        <authorList>
            <person name="Goeker M."/>
        </authorList>
    </citation>
    <scope>NUCLEOTIDE SEQUENCE [LARGE SCALE GENOMIC DNA]</scope>
    <source>
        <strain evidence="5 6">DSM 25540</strain>
    </source>
</reference>
<dbReference type="InterPro" id="IPR041522">
    <property type="entry name" value="CdaR_GGDEF"/>
</dbReference>
<evidence type="ECO:0000256" key="1">
    <source>
        <dbReference type="ARBA" id="ARBA00006754"/>
    </source>
</evidence>
<dbReference type="InterPro" id="IPR051448">
    <property type="entry name" value="CdaR-like_regulators"/>
</dbReference>
<dbReference type="InterPro" id="IPR025736">
    <property type="entry name" value="PucR_C-HTH_dom"/>
</dbReference>
<dbReference type="PANTHER" id="PTHR33744:SF15">
    <property type="entry name" value="CARBOHYDRATE DIACID REGULATOR"/>
    <property type="match status" value="1"/>
</dbReference>
<sequence length="398" mass="45921">MLERIAQRIVDQTTDILDYPMSITDEHGIIVGCTDSKRLGTIHCASIDVLKKDQIVHFDEVYAKSLVNVLPGVAAPIYFNERAIGVLGIVGNPEDVNNYTKLVKSHVEMLCYESFYQESAILEAKKHDTLIHHLLHTPSTNADRIEHYATMIGFDLSRRRCCILIEFQPSSQANPAMWTHDHHVMQEYLYAHVLDDDQDLLTLLTLDRWLLLKTTHLDDVYKNKSFHYQIHRFQEHLLEQYHITCQISIGPLGQSITGIQESFESAERTLTAGKHANELNNIYHYADWAIALPLLIEQLHPYLEKRLHDNLSNLFDDPKFNTLSATFLSYCHHNMNLSKTARALYLHRNSLVYRLQKIKDITGLDLDQFEDCILLYVALRAKSNPVLFQEGKENVKQE</sequence>
<dbReference type="PANTHER" id="PTHR33744">
    <property type="entry name" value="CARBOHYDRATE DIACID REGULATOR"/>
    <property type="match status" value="1"/>
</dbReference>
<dbReference type="Gene3D" id="1.10.10.2840">
    <property type="entry name" value="PucR C-terminal helix-turn-helix domain"/>
    <property type="match status" value="1"/>
</dbReference>
<dbReference type="Pfam" id="PF13556">
    <property type="entry name" value="HTH_30"/>
    <property type="match status" value="1"/>
</dbReference>
<organism evidence="5 6">
    <name type="scientific">Geomicrobium sediminis</name>
    <dbReference type="NCBI Taxonomy" id="1347788"/>
    <lineage>
        <taxon>Bacteria</taxon>
        <taxon>Bacillati</taxon>
        <taxon>Bacillota</taxon>
        <taxon>Bacilli</taxon>
        <taxon>Bacillales</taxon>
        <taxon>Geomicrobium</taxon>
    </lineage>
</organism>
<dbReference type="Pfam" id="PF17853">
    <property type="entry name" value="GGDEF_2"/>
    <property type="match status" value="1"/>
</dbReference>
<protein>
    <submittedName>
        <fullName evidence="5">Carbohydrate diacid regulator</fullName>
    </submittedName>
</protein>
<dbReference type="Proteomes" id="UP000741863">
    <property type="component" value="Unassembled WGS sequence"/>
</dbReference>
<keyword evidence="6" id="KW-1185">Reference proteome</keyword>
<evidence type="ECO:0000259" key="3">
    <source>
        <dbReference type="Pfam" id="PF13556"/>
    </source>
</evidence>
<comment type="caution">
    <text evidence="5">The sequence shown here is derived from an EMBL/GenBank/DDBJ whole genome shotgun (WGS) entry which is preliminary data.</text>
</comment>
<dbReference type="EMBL" id="JAFBEC010000005">
    <property type="protein sequence ID" value="MBM7632847.1"/>
    <property type="molecule type" value="Genomic_DNA"/>
</dbReference>
<comment type="similarity">
    <text evidence="1">Belongs to the CdaR family.</text>
</comment>
<feature type="domain" description="CdaR GGDEF-like" evidence="4">
    <location>
        <begin position="143"/>
        <end position="271"/>
    </location>
</feature>
<evidence type="ECO:0000313" key="6">
    <source>
        <dbReference type="Proteomes" id="UP000741863"/>
    </source>
</evidence>
<proteinExistence type="inferred from homology"/>
<dbReference type="InterPro" id="IPR008599">
    <property type="entry name" value="Diacid_rec"/>
</dbReference>